<name>X1A945_9ZZZZ</name>
<dbReference type="AlphaFoldDB" id="X1A945"/>
<sequence length="90" mass="10468">FQEISKFTSPRAEDDMEEPYNKSETSVEEFEKSSKFQMDKSVQLSLTDHDVDKGLGEVTSAETFLRDLFLNARRKTETFLSLMFLYTLLV</sequence>
<dbReference type="EMBL" id="BART01018856">
    <property type="protein sequence ID" value="GAG78870.1"/>
    <property type="molecule type" value="Genomic_DNA"/>
</dbReference>
<accession>X1A945</accession>
<reference evidence="2" key="1">
    <citation type="journal article" date="2014" name="Front. Microbiol.">
        <title>High frequency of phylogenetically diverse reductive dehalogenase-homologous genes in deep subseafloor sedimentary metagenomes.</title>
        <authorList>
            <person name="Kawai M."/>
            <person name="Futagami T."/>
            <person name="Toyoda A."/>
            <person name="Takaki Y."/>
            <person name="Nishi S."/>
            <person name="Hori S."/>
            <person name="Arai W."/>
            <person name="Tsubouchi T."/>
            <person name="Morono Y."/>
            <person name="Uchiyama I."/>
            <person name="Ito T."/>
            <person name="Fujiyama A."/>
            <person name="Inagaki F."/>
            <person name="Takami H."/>
        </authorList>
    </citation>
    <scope>NUCLEOTIDE SEQUENCE</scope>
    <source>
        <strain evidence="2">Expedition CK06-06</strain>
    </source>
</reference>
<organism evidence="2">
    <name type="scientific">marine sediment metagenome</name>
    <dbReference type="NCBI Taxonomy" id="412755"/>
    <lineage>
        <taxon>unclassified sequences</taxon>
        <taxon>metagenomes</taxon>
        <taxon>ecological metagenomes</taxon>
    </lineage>
</organism>
<proteinExistence type="predicted"/>
<evidence type="ECO:0000313" key="2">
    <source>
        <dbReference type="EMBL" id="GAG78870.1"/>
    </source>
</evidence>
<feature type="region of interest" description="Disordered" evidence="1">
    <location>
        <begin position="1"/>
        <end position="27"/>
    </location>
</feature>
<protein>
    <submittedName>
        <fullName evidence="2">Uncharacterized protein</fullName>
    </submittedName>
</protein>
<evidence type="ECO:0000256" key="1">
    <source>
        <dbReference type="SAM" id="MobiDB-lite"/>
    </source>
</evidence>
<gene>
    <name evidence="2" type="ORF">S01H4_35456</name>
</gene>
<feature type="non-terminal residue" evidence="2">
    <location>
        <position position="1"/>
    </location>
</feature>
<comment type="caution">
    <text evidence="2">The sequence shown here is derived from an EMBL/GenBank/DDBJ whole genome shotgun (WGS) entry which is preliminary data.</text>
</comment>